<evidence type="ECO:0000256" key="1">
    <source>
        <dbReference type="ARBA" id="ARBA00023002"/>
    </source>
</evidence>
<dbReference type="GO" id="GO:0016491">
    <property type="term" value="F:oxidoreductase activity"/>
    <property type="evidence" value="ECO:0007669"/>
    <property type="project" value="UniProtKB-KW"/>
</dbReference>
<dbReference type="eggNOG" id="KOG1575">
    <property type="taxonomic scope" value="Eukaryota"/>
</dbReference>
<dbReference type="Proteomes" id="UP000053558">
    <property type="component" value="Unassembled WGS sequence"/>
</dbReference>
<gene>
    <name evidence="3" type="ORF">CONPUDRAFT_133216</name>
</gene>
<accession>R7SDG2</accession>
<evidence type="ECO:0000259" key="2">
    <source>
        <dbReference type="Pfam" id="PF00248"/>
    </source>
</evidence>
<reference evidence="4" key="1">
    <citation type="journal article" date="2012" name="Science">
        <title>The Paleozoic origin of enzymatic lignin decomposition reconstructed from 31 fungal genomes.</title>
        <authorList>
            <person name="Floudas D."/>
            <person name="Binder M."/>
            <person name="Riley R."/>
            <person name="Barry K."/>
            <person name="Blanchette R.A."/>
            <person name="Henrissat B."/>
            <person name="Martinez A.T."/>
            <person name="Otillar R."/>
            <person name="Spatafora J.W."/>
            <person name="Yadav J.S."/>
            <person name="Aerts A."/>
            <person name="Benoit I."/>
            <person name="Boyd A."/>
            <person name="Carlson A."/>
            <person name="Copeland A."/>
            <person name="Coutinho P.M."/>
            <person name="de Vries R.P."/>
            <person name="Ferreira P."/>
            <person name="Findley K."/>
            <person name="Foster B."/>
            <person name="Gaskell J."/>
            <person name="Glotzer D."/>
            <person name="Gorecki P."/>
            <person name="Heitman J."/>
            <person name="Hesse C."/>
            <person name="Hori C."/>
            <person name="Igarashi K."/>
            <person name="Jurgens J.A."/>
            <person name="Kallen N."/>
            <person name="Kersten P."/>
            <person name="Kohler A."/>
            <person name="Kuees U."/>
            <person name="Kumar T.K.A."/>
            <person name="Kuo A."/>
            <person name="LaButti K."/>
            <person name="Larrondo L.F."/>
            <person name="Lindquist E."/>
            <person name="Ling A."/>
            <person name="Lombard V."/>
            <person name="Lucas S."/>
            <person name="Lundell T."/>
            <person name="Martin R."/>
            <person name="McLaughlin D.J."/>
            <person name="Morgenstern I."/>
            <person name="Morin E."/>
            <person name="Murat C."/>
            <person name="Nagy L.G."/>
            <person name="Nolan M."/>
            <person name="Ohm R.A."/>
            <person name="Patyshakuliyeva A."/>
            <person name="Rokas A."/>
            <person name="Ruiz-Duenas F.J."/>
            <person name="Sabat G."/>
            <person name="Salamov A."/>
            <person name="Samejima M."/>
            <person name="Schmutz J."/>
            <person name="Slot J.C."/>
            <person name="St John F."/>
            <person name="Stenlid J."/>
            <person name="Sun H."/>
            <person name="Sun S."/>
            <person name="Syed K."/>
            <person name="Tsang A."/>
            <person name="Wiebenga A."/>
            <person name="Young D."/>
            <person name="Pisabarro A."/>
            <person name="Eastwood D.C."/>
            <person name="Martin F."/>
            <person name="Cullen D."/>
            <person name="Grigoriev I.V."/>
            <person name="Hibbett D.S."/>
        </authorList>
    </citation>
    <scope>NUCLEOTIDE SEQUENCE [LARGE SCALE GENOMIC DNA]</scope>
    <source>
        <strain evidence="4">RWD-64-598 SS2</strain>
    </source>
</reference>
<dbReference type="CDD" id="cd19077">
    <property type="entry name" value="AKR_AKR8A1-2"/>
    <property type="match status" value="1"/>
</dbReference>
<evidence type="ECO:0000313" key="4">
    <source>
        <dbReference type="Proteomes" id="UP000053558"/>
    </source>
</evidence>
<proteinExistence type="predicted"/>
<dbReference type="Gene3D" id="3.20.20.100">
    <property type="entry name" value="NADP-dependent oxidoreductase domain"/>
    <property type="match status" value="1"/>
</dbReference>
<protein>
    <submittedName>
        <fullName evidence="3">Aldo keto reductase</fullName>
    </submittedName>
</protein>
<dbReference type="OrthoDB" id="37537at2759"/>
<organism evidence="3 4">
    <name type="scientific">Coniophora puteana (strain RWD-64-598)</name>
    <name type="common">Brown rot fungus</name>
    <dbReference type="NCBI Taxonomy" id="741705"/>
    <lineage>
        <taxon>Eukaryota</taxon>
        <taxon>Fungi</taxon>
        <taxon>Dikarya</taxon>
        <taxon>Basidiomycota</taxon>
        <taxon>Agaricomycotina</taxon>
        <taxon>Agaricomycetes</taxon>
        <taxon>Agaricomycetidae</taxon>
        <taxon>Boletales</taxon>
        <taxon>Coniophorineae</taxon>
        <taxon>Coniophoraceae</taxon>
        <taxon>Coniophora</taxon>
    </lineage>
</organism>
<dbReference type="OMA" id="PSVENCV"/>
<keyword evidence="1" id="KW-0560">Oxidoreductase</keyword>
<name>R7SDG2_CONPW</name>
<keyword evidence="4" id="KW-1185">Reference proteome</keyword>
<dbReference type="InterPro" id="IPR036812">
    <property type="entry name" value="NAD(P)_OxRdtase_dom_sf"/>
</dbReference>
<dbReference type="SUPFAM" id="SSF51430">
    <property type="entry name" value="NAD(P)-linked oxidoreductase"/>
    <property type="match status" value="1"/>
</dbReference>
<dbReference type="AlphaFoldDB" id="R7SDG2"/>
<dbReference type="GeneID" id="19200464"/>
<dbReference type="EMBL" id="JH711593">
    <property type="protein sequence ID" value="EIW74186.1"/>
    <property type="molecule type" value="Genomic_DNA"/>
</dbReference>
<sequence length="338" mass="37001">MSTTTFFTPTGEVVVNKIGHGLMSMTATATITPDKQCFEAIKAGVDSLPPGVKMFLNAGEFYGPNASPVNLEMLSRFFEKYPDYAEKTFLSVKGGMQAGSLVADGSDENLARSVNTIVEKLRGFKKVDLFQCARVDKKVPVEQSIATLARFVKEGKIGSIGMSEVRAETLLRGHKVHPITTVEIEVSPWEYSQEVRDVINAAKENNIVVVAYSPIGHGFLSGEIRKLEDFAADDRRRMHPRFQPGNLEKNLVIVDQLTAIATAKGITPAQLSIAWVSSLGPHVLPLPGSARTARQLENLAANSVTFTPEELDKVNEVVRNAEPAGTRYPEFLLKDLWA</sequence>
<dbReference type="RefSeq" id="XP_007775553.1">
    <property type="nucleotide sequence ID" value="XM_007777363.1"/>
</dbReference>
<dbReference type="Pfam" id="PF00248">
    <property type="entry name" value="Aldo_ket_red"/>
    <property type="match status" value="1"/>
</dbReference>
<dbReference type="PANTHER" id="PTHR43625:SF78">
    <property type="entry name" value="PYRIDOXAL REDUCTASE-RELATED"/>
    <property type="match status" value="1"/>
</dbReference>
<dbReference type="PANTHER" id="PTHR43625">
    <property type="entry name" value="AFLATOXIN B1 ALDEHYDE REDUCTASE"/>
    <property type="match status" value="1"/>
</dbReference>
<dbReference type="InterPro" id="IPR050791">
    <property type="entry name" value="Aldo-Keto_reductase"/>
</dbReference>
<feature type="domain" description="NADP-dependent oxidoreductase" evidence="2">
    <location>
        <begin position="17"/>
        <end position="318"/>
    </location>
</feature>
<dbReference type="InterPro" id="IPR023210">
    <property type="entry name" value="NADP_OxRdtase_dom"/>
</dbReference>
<evidence type="ECO:0000313" key="3">
    <source>
        <dbReference type="EMBL" id="EIW74186.1"/>
    </source>
</evidence>
<dbReference type="KEGG" id="cput:CONPUDRAFT_133216"/>
<dbReference type="GO" id="GO:0005737">
    <property type="term" value="C:cytoplasm"/>
    <property type="evidence" value="ECO:0007669"/>
    <property type="project" value="TreeGrafter"/>
</dbReference>